<accession>Q0F1A0</accession>
<reference evidence="1 2" key="1">
    <citation type="submission" date="2006-09" db="EMBL/GenBank/DDBJ databases">
        <authorList>
            <person name="Emerson D."/>
            <person name="Ferriera S."/>
            <person name="Johnson J."/>
            <person name="Kravitz S."/>
            <person name="Halpern A."/>
            <person name="Remington K."/>
            <person name="Beeson K."/>
            <person name="Tran B."/>
            <person name="Rogers Y.-H."/>
            <person name="Friedman R."/>
            <person name="Venter J.C."/>
        </authorList>
    </citation>
    <scope>NUCLEOTIDE SEQUENCE [LARGE SCALE GENOMIC DNA]</scope>
    <source>
        <strain evidence="1 2">PV-1</strain>
    </source>
</reference>
<dbReference type="Proteomes" id="UP000005297">
    <property type="component" value="Unassembled WGS sequence"/>
</dbReference>
<dbReference type="InParanoid" id="Q0F1A0"/>
<name>Q0F1A0_9PROT</name>
<dbReference type="EMBL" id="AATS01000003">
    <property type="protein sequence ID" value="EAU55291.1"/>
    <property type="molecule type" value="Genomic_DNA"/>
</dbReference>
<evidence type="ECO:0000313" key="2">
    <source>
        <dbReference type="Proteomes" id="UP000005297"/>
    </source>
</evidence>
<sequence length="126" mass="14469">MSNCQQAQSAEPMLTVHEDAFYEFFRPYRHPQSSCDIWGGVGLETFGADLELVKSLPTTNLWTVVDGDGGDQWILTGIHTVNRICYLITEAAHDWKEIEFRIPRRGYSLTPMGLKRQINKLNHLFQ</sequence>
<comment type="caution">
    <text evidence="1">The sequence shown here is derived from an EMBL/GenBank/DDBJ whole genome shotgun (WGS) entry which is preliminary data.</text>
</comment>
<evidence type="ECO:0000313" key="1">
    <source>
        <dbReference type="EMBL" id="EAU55291.1"/>
    </source>
</evidence>
<dbReference type="eggNOG" id="ENOG5033F4C">
    <property type="taxonomic scope" value="Bacteria"/>
</dbReference>
<gene>
    <name evidence="1" type="ORF">SPV1_11181</name>
</gene>
<dbReference type="STRING" id="314344.AL013_09235"/>
<keyword evidence="2" id="KW-1185">Reference proteome</keyword>
<proteinExistence type="predicted"/>
<dbReference type="AlphaFoldDB" id="Q0F1A0"/>
<organism evidence="1 2">
    <name type="scientific">Mariprofundus ferrooxydans PV-1</name>
    <dbReference type="NCBI Taxonomy" id="314345"/>
    <lineage>
        <taxon>Bacteria</taxon>
        <taxon>Pseudomonadati</taxon>
        <taxon>Pseudomonadota</taxon>
        <taxon>Candidatius Mariprofundia</taxon>
        <taxon>Mariprofundales</taxon>
        <taxon>Mariprofundaceae</taxon>
        <taxon>Mariprofundus</taxon>
    </lineage>
</organism>
<dbReference type="HOGENOM" id="CLU_1978856_0_0_0"/>
<protein>
    <submittedName>
        <fullName evidence="1">Uncharacterized protein</fullName>
    </submittedName>
</protein>